<evidence type="ECO:0000256" key="13">
    <source>
        <dbReference type="SAM" id="Phobius"/>
    </source>
</evidence>
<feature type="transmembrane region" description="Helical" evidence="13">
    <location>
        <begin position="383"/>
        <end position="401"/>
    </location>
</feature>
<evidence type="ECO:0000256" key="14">
    <source>
        <dbReference type="SAM" id="SignalP"/>
    </source>
</evidence>
<reference evidence="16" key="2">
    <citation type="journal article" date="2018" name="Environ. Sci. Technol.">
        <title>The Toxicogenome of Hyalella azteca: A Model for Sediment Ecotoxicology and Evolutionary Toxicology.</title>
        <authorList>
            <person name="Poynton H.C."/>
            <person name="Hasenbein S."/>
            <person name="Benoit J.B."/>
            <person name="Sepulveda M.S."/>
            <person name="Poelchau M.F."/>
            <person name="Hughes D.S.T."/>
            <person name="Murali S.C."/>
            <person name="Chen S."/>
            <person name="Glastad K.M."/>
            <person name="Goodisman M.A.D."/>
            <person name="Werren J.H."/>
            <person name="Vineis J.H."/>
            <person name="Bowen J.L."/>
            <person name="Friedrich M."/>
            <person name="Jones J."/>
            <person name="Robertson H.M."/>
            <person name="Feyereisen R."/>
            <person name="Mechler-Hickson A."/>
            <person name="Mathers N."/>
            <person name="Lee C.E."/>
            <person name="Colbourne J.K."/>
            <person name="Biales A."/>
            <person name="Johnston J.S."/>
            <person name="Wellborn G.A."/>
            <person name="Rosendale A.J."/>
            <person name="Cridge A.G."/>
            <person name="Munoz-Torres M.C."/>
            <person name="Bain P.A."/>
            <person name="Manny A.R."/>
            <person name="Major K.M."/>
            <person name="Lambert F.N."/>
            <person name="Vulpe C.D."/>
            <person name="Tuck P."/>
            <person name="Blalock B.J."/>
            <person name="Lin Y.Y."/>
            <person name="Smith M.E."/>
            <person name="Ochoa-Acuna H."/>
            <person name="Chen M.M."/>
            <person name="Childers C.P."/>
            <person name="Qu J."/>
            <person name="Dugan S."/>
            <person name="Lee S.L."/>
            <person name="Chao H."/>
            <person name="Dinh H."/>
            <person name="Han Y."/>
            <person name="Doddapaneni H."/>
            <person name="Worley K.C."/>
            <person name="Muzny D.M."/>
            <person name="Gibbs R.A."/>
            <person name="Richards S."/>
        </authorList>
    </citation>
    <scope>NUCLEOTIDE SEQUENCE</scope>
    <source>
        <strain evidence="16">HAZT.00-mixed</strain>
        <tissue evidence="16">Whole organism</tissue>
    </source>
</reference>
<dbReference type="InterPro" id="IPR019594">
    <property type="entry name" value="Glu/Gly-bd"/>
</dbReference>
<evidence type="ECO:0000256" key="3">
    <source>
        <dbReference type="ARBA" id="ARBA00022448"/>
    </source>
</evidence>
<dbReference type="PANTHER" id="PTHR42643">
    <property type="entry name" value="IONOTROPIC RECEPTOR 20A-RELATED"/>
    <property type="match status" value="1"/>
</dbReference>
<dbReference type="Gene3D" id="1.10.287.70">
    <property type="match status" value="1"/>
</dbReference>
<evidence type="ECO:0000256" key="4">
    <source>
        <dbReference type="ARBA" id="ARBA00022475"/>
    </source>
</evidence>
<gene>
    <name evidence="16" type="ORF">HAZT_HAZT008287</name>
</gene>
<protein>
    <submittedName>
        <fullName evidence="16">Ionotropic receptor 109</fullName>
    </submittedName>
</protein>
<dbReference type="Gene3D" id="3.40.190.10">
    <property type="entry name" value="Periplasmic binding protein-like II"/>
    <property type="match status" value="1"/>
</dbReference>
<comment type="subcellular location">
    <subcellularLocation>
        <location evidence="1">Cell membrane</location>
        <topology evidence="1">Multi-pass membrane protein</topology>
    </subcellularLocation>
</comment>
<evidence type="ECO:0000256" key="11">
    <source>
        <dbReference type="ARBA" id="ARBA00023286"/>
    </source>
</evidence>
<keyword evidence="4" id="KW-1003">Cell membrane</keyword>
<name>A0A6A0HD63_HYAAZ</name>
<keyword evidence="6 13" id="KW-1133">Transmembrane helix</keyword>
<evidence type="ECO:0000256" key="7">
    <source>
        <dbReference type="ARBA" id="ARBA00023065"/>
    </source>
</evidence>
<dbReference type="GO" id="GO:0005886">
    <property type="term" value="C:plasma membrane"/>
    <property type="evidence" value="ECO:0007669"/>
    <property type="project" value="UniProtKB-SubCell"/>
</dbReference>
<evidence type="ECO:0000313" key="16">
    <source>
        <dbReference type="EMBL" id="KAA0203672.1"/>
    </source>
</evidence>
<keyword evidence="3" id="KW-0813">Transport</keyword>
<keyword evidence="9 16" id="KW-0675">Receptor</keyword>
<proteinExistence type="inferred from homology"/>
<evidence type="ECO:0000256" key="10">
    <source>
        <dbReference type="ARBA" id="ARBA00023180"/>
    </source>
</evidence>
<feature type="transmembrane region" description="Helical" evidence="13">
    <location>
        <begin position="594"/>
        <end position="618"/>
    </location>
</feature>
<keyword evidence="8 13" id="KW-0472">Membrane</keyword>
<keyword evidence="10" id="KW-0325">Glycoprotein</keyword>
<evidence type="ECO:0000256" key="6">
    <source>
        <dbReference type="ARBA" id="ARBA00022989"/>
    </source>
</evidence>
<dbReference type="InterPro" id="IPR001320">
    <property type="entry name" value="Iontro_rcpt_C"/>
</dbReference>
<organism evidence="16">
    <name type="scientific">Hyalella azteca</name>
    <name type="common">Amphipod</name>
    <dbReference type="NCBI Taxonomy" id="294128"/>
    <lineage>
        <taxon>Eukaryota</taxon>
        <taxon>Metazoa</taxon>
        <taxon>Ecdysozoa</taxon>
        <taxon>Arthropoda</taxon>
        <taxon>Crustacea</taxon>
        <taxon>Multicrustacea</taxon>
        <taxon>Malacostraca</taxon>
        <taxon>Eumalacostraca</taxon>
        <taxon>Peracarida</taxon>
        <taxon>Amphipoda</taxon>
        <taxon>Senticaudata</taxon>
        <taxon>Talitrida</taxon>
        <taxon>Talitroidea</taxon>
        <taxon>Hyalellidae</taxon>
        <taxon>Hyalella</taxon>
    </lineage>
</organism>
<evidence type="ECO:0000256" key="8">
    <source>
        <dbReference type="ARBA" id="ARBA00023136"/>
    </source>
</evidence>
<evidence type="ECO:0000256" key="12">
    <source>
        <dbReference type="ARBA" id="ARBA00023303"/>
    </source>
</evidence>
<sequence length="628" mass="71526">MLVKIMRTPLLLGVAHFILSGVVESFPTSPKYVPSQLSLLLVDLLTNILTKTNTLIIIDPAVNDDIEASNALRFALEKTIHPVILMTWAYNFSDGSIPPYLIRGNFTTCLLVFINDPKSFFDQEQKYFIWNPDYLMLLSLNEHLNHQDLVKHKLVQRSRFISLIRPFSKTEFVFDKVRHTIADSDNKTQSVLHSVGRFKQPMSNYNNIFSDEIRSLDGSHLELATFCLDFPFLYKPKVEVKFEIGNKTKEVKCVGMAFDILDILAQKLNFTYSAQDFPADGNWGSQVDGRWTGMLADLAYNNKSLIINNLLLTEVRSDEFDASYPYFAEGFSVMIKVPDPLPKWRGLLYPFARLVWQLFLTATFVESVLLTVALFVMHNNRDFINGFLLVLGGLTRQSMTLRLRGLWEYEFLGVWWAVSFVITTAYTGNLVAYLTITVPQRRIETIDELAASPIIPSMANIGNFVPEALKNSEDKALAKIGKKLHIFRFADRDDMFLNKVAGGSHAVINGESYNMFVRDSFGLNSKTYMMREVIYPSYVAYYLPRNTVYTSLLSDNMQRLVESGLLKEAYKHHVIKEKRQLEDDGQVALGLQHLAGAFVLMPVGYALAAISFVAEVWLHSRTTDRKLL</sequence>
<dbReference type="Pfam" id="PF10613">
    <property type="entry name" value="Lig_chan-Glu_bd"/>
    <property type="match status" value="1"/>
</dbReference>
<dbReference type="GO" id="GO:0050906">
    <property type="term" value="P:detection of stimulus involved in sensory perception"/>
    <property type="evidence" value="ECO:0007669"/>
    <property type="project" value="UniProtKB-ARBA"/>
</dbReference>
<dbReference type="Pfam" id="PF00060">
    <property type="entry name" value="Lig_chan"/>
    <property type="match status" value="1"/>
</dbReference>
<keyword evidence="7" id="KW-0406">Ion transport</keyword>
<feature type="chain" id="PRO_5025399763" evidence="14">
    <location>
        <begin position="26"/>
        <end position="628"/>
    </location>
</feature>
<keyword evidence="14" id="KW-0732">Signal</keyword>
<feature type="transmembrane region" description="Helical" evidence="13">
    <location>
        <begin position="354"/>
        <end position="376"/>
    </location>
</feature>
<dbReference type="AlphaFoldDB" id="A0A6A0HD63"/>
<dbReference type="Proteomes" id="UP000711488">
    <property type="component" value="Unassembled WGS sequence"/>
</dbReference>
<feature type="transmembrane region" description="Helical" evidence="13">
    <location>
        <begin position="413"/>
        <end position="436"/>
    </location>
</feature>
<keyword evidence="12" id="KW-0407">Ion channel</keyword>
<dbReference type="InterPro" id="IPR052192">
    <property type="entry name" value="Insect_Ionotropic_Sensory_Rcpt"/>
</dbReference>
<comment type="caution">
    <text evidence="16">The sequence shown here is derived from an EMBL/GenBank/DDBJ whole genome shotgun (WGS) entry which is preliminary data.</text>
</comment>
<reference evidence="16" key="3">
    <citation type="submission" date="2019-06" db="EMBL/GenBank/DDBJ databases">
        <authorList>
            <person name="Poynton C."/>
            <person name="Hasenbein S."/>
            <person name="Benoit J.B."/>
            <person name="Sepulveda M.S."/>
            <person name="Poelchau M.F."/>
            <person name="Murali S.C."/>
            <person name="Chen S."/>
            <person name="Glastad K.M."/>
            <person name="Werren J.H."/>
            <person name="Vineis J.H."/>
            <person name="Bowen J.L."/>
            <person name="Friedrich M."/>
            <person name="Jones J."/>
            <person name="Robertson H.M."/>
            <person name="Feyereisen R."/>
            <person name="Mechler-Hickson A."/>
            <person name="Mathers N."/>
            <person name="Lee C.E."/>
            <person name="Colbourne J.K."/>
            <person name="Biales A."/>
            <person name="Johnston J.S."/>
            <person name="Wellborn G.A."/>
            <person name="Rosendale A.J."/>
            <person name="Cridge A.G."/>
            <person name="Munoz-Torres M.C."/>
            <person name="Bain P.A."/>
            <person name="Manny A.R."/>
            <person name="Major K.M."/>
            <person name="Lambert F.N."/>
            <person name="Vulpe C.D."/>
            <person name="Tuck P."/>
            <person name="Blalock B.J."/>
            <person name="Lin Y.-Y."/>
            <person name="Smith M.E."/>
            <person name="Ochoa-Acuna H."/>
            <person name="Chen M.-J.M."/>
            <person name="Childers C.P."/>
            <person name="Qu J."/>
            <person name="Dugan S."/>
            <person name="Lee S.L."/>
            <person name="Chao H."/>
            <person name="Dinh H."/>
            <person name="Han Y."/>
            <person name="Doddapaneni H."/>
            <person name="Worley K.C."/>
            <person name="Muzny D.M."/>
            <person name="Gibbs R.A."/>
            <person name="Richards S."/>
        </authorList>
    </citation>
    <scope>NUCLEOTIDE SEQUENCE</scope>
    <source>
        <strain evidence="16">HAZT.00-mixed</strain>
        <tissue evidence="16">Whole organism</tissue>
    </source>
</reference>
<reference evidence="16" key="1">
    <citation type="submission" date="2014-08" db="EMBL/GenBank/DDBJ databases">
        <authorList>
            <person name="Murali S."/>
            <person name="Richards S."/>
            <person name="Bandaranaike D."/>
            <person name="Bellair M."/>
            <person name="Blankenburg K."/>
            <person name="Chao H."/>
            <person name="Dinh H."/>
            <person name="Doddapaneni H."/>
            <person name="Dugan-Rocha S."/>
            <person name="Elkadiri S."/>
            <person name="Gnanaolivu R."/>
            <person name="Hughes D."/>
            <person name="Lee S."/>
            <person name="Li M."/>
            <person name="Ming W."/>
            <person name="Munidasa M."/>
            <person name="Muniz J."/>
            <person name="Nguyen L."/>
            <person name="Osuji N."/>
            <person name="Pu L.-L."/>
            <person name="Puazo M."/>
            <person name="Skinner E."/>
            <person name="Qu C."/>
            <person name="Quiroz J."/>
            <person name="Raj R."/>
            <person name="Weissenberger G."/>
            <person name="Xin Y."/>
            <person name="Zou X."/>
            <person name="Han Y."/>
            <person name="Worley K."/>
            <person name="Muzny D."/>
            <person name="Gibbs R."/>
        </authorList>
    </citation>
    <scope>NUCLEOTIDE SEQUENCE</scope>
    <source>
        <strain evidence="16">HAZT.00-mixed</strain>
        <tissue evidence="16">Whole organism</tissue>
    </source>
</reference>
<comment type="similarity">
    <text evidence="2">Belongs to the glutamate-gated ion channel (TC 1.A.10.1) family.</text>
</comment>
<accession>A0A6A0HD63</accession>
<evidence type="ECO:0000256" key="9">
    <source>
        <dbReference type="ARBA" id="ARBA00023170"/>
    </source>
</evidence>
<dbReference type="PANTHER" id="PTHR42643:SF24">
    <property type="entry name" value="IONOTROPIC RECEPTOR 60A"/>
    <property type="match status" value="1"/>
</dbReference>
<dbReference type="SMART" id="SM00918">
    <property type="entry name" value="Lig_chan-Glu_bd"/>
    <property type="match status" value="1"/>
</dbReference>
<keyword evidence="5 13" id="KW-0812">Transmembrane</keyword>
<evidence type="ECO:0000259" key="15">
    <source>
        <dbReference type="SMART" id="SM00918"/>
    </source>
</evidence>
<evidence type="ECO:0000256" key="2">
    <source>
        <dbReference type="ARBA" id="ARBA00008685"/>
    </source>
</evidence>
<feature type="signal peptide" evidence="14">
    <location>
        <begin position="1"/>
        <end position="25"/>
    </location>
</feature>
<evidence type="ECO:0000256" key="5">
    <source>
        <dbReference type="ARBA" id="ARBA00022692"/>
    </source>
</evidence>
<feature type="domain" description="Ionotropic glutamate receptor L-glutamate and glycine-binding" evidence="15">
    <location>
        <begin position="236"/>
        <end position="300"/>
    </location>
</feature>
<keyword evidence="11" id="KW-1071">Ligand-gated ion channel</keyword>
<dbReference type="SUPFAM" id="SSF53850">
    <property type="entry name" value="Periplasmic binding protein-like II"/>
    <property type="match status" value="1"/>
</dbReference>
<dbReference type="EMBL" id="JQDR03001118">
    <property type="protein sequence ID" value="KAA0203672.1"/>
    <property type="molecule type" value="Genomic_DNA"/>
</dbReference>
<dbReference type="GO" id="GO:0015276">
    <property type="term" value="F:ligand-gated monoatomic ion channel activity"/>
    <property type="evidence" value="ECO:0007669"/>
    <property type="project" value="InterPro"/>
</dbReference>
<evidence type="ECO:0000256" key="1">
    <source>
        <dbReference type="ARBA" id="ARBA00004651"/>
    </source>
</evidence>